<gene>
    <name evidence="1" type="ORF">F0562_010449</name>
</gene>
<dbReference type="EMBL" id="CM018047">
    <property type="protein sequence ID" value="KAA8524120.1"/>
    <property type="molecule type" value="Genomic_DNA"/>
</dbReference>
<keyword evidence="2" id="KW-1185">Reference proteome</keyword>
<protein>
    <submittedName>
        <fullName evidence="1">Uncharacterized protein</fullName>
    </submittedName>
</protein>
<sequence>MPPTGCIGAGTGGTGGTVGVPSGLLVDIVTATLHPSLPLPQSTAGNSPVAATAFMAHNINPISIRFAAAATLNFEAVQHQPLRCLTPIAGVLLLRISLQQQHHQTAVAVAA</sequence>
<name>A0A5J5A0X7_9ASTE</name>
<evidence type="ECO:0000313" key="1">
    <source>
        <dbReference type="EMBL" id="KAA8524120.1"/>
    </source>
</evidence>
<reference evidence="1 2" key="1">
    <citation type="submission" date="2019-09" db="EMBL/GenBank/DDBJ databases">
        <title>A chromosome-level genome assembly of the Chinese tupelo Nyssa sinensis.</title>
        <authorList>
            <person name="Yang X."/>
            <person name="Kang M."/>
            <person name="Yang Y."/>
            <person name="Xiong H."/>
            <person name="Wang M."/>
            <person name="Zhang Z."/>
            <person name="Wang Z."/>
            <person name="Wu H."/>
            <person name="Ma T."/>
            <person name="Liu J."/>
            <person name="Xi Z."/>
        </authorList>
    </citation>
    <scope>NUCLEOTIDE SEQUENCE [LARGE SCALE GENOMIC DNA]</scope>
    <source>
        <strain evidence="1">J267</strain>
        <tissue evidence="1">Leaf</tissue>
    </source>
</reference>
<dbReference type="AlphaFoldDB" id="A0A5J5A0X7"/>
<evidence type="ECO:0000313" key="2">
    <source>
        <dbReference type="Proteomes" id="UP000325577"/>
    </source>
</evidence>
<dbReference type="Proteomes" id="UP000325577">
    <property type="component" value="Linkage Group LG4"/>
</dbReference>
<proteinExistence type="predicted"/>
<organism evidence="1 2">
    <name type="scientific">Nyssa sinensis</name>
    <dbReference type="NCBI Taxonomy" id="561372"/>
    <lineage>
        <taxon>Eukaryota</taxon>
        <taxon>Viridiplantae</taxon>
        <taxon>Streptophyta</taxon>
        <taxon>Embryophyta</taxon>
        <taxon>Tracheophyta</taxon>
        <taxon>Spermatophyta</taxon>
        <taxon>Magnoliopsida</taxon>
        <taxon>eudicotyledons</taxon>
        <taxon>Gunneridae</taxon>
        <taxon>Pentapetalae</taxon>
        <taxon>asterids</taxon>
        <taxon>Cornales</taxon>
        <taxon>Nyssaceae</taxon>
        <taxon>Nyssa</taxon>
    </lineage>
</organism>
<accession>A0A5J5A0X7</accession>